<feature type="compositionally biased region" description="Polar residues" evidence="1">
    <location>
        <begin position="110"/>
        <end position="126"/>
    </location>
</feature>
<protein>
    <submittedName>
        <fullName evidence="3">EH domain-containing protein</fullName>
    </submittedName>
</protein>
<dbReference type="InterPro" id="IPR027417">
    <property type="entry name" value="P-loop_NTPase"/>
</dbReference>
<dbReference type="SUPFAM" id="SSF52540">
    <property type="entry name" value="P-loop containing nucleoside triphosphate hydrolases"/>
    <property type="match status" value="1"/>
</dbReference>
<keyword evidence="2" id="KW-1185">Reference proteome</keyword>
<feature type="compositionally biased region" description="Acidic residues" evidence="1">
    <location>
        <begin position="82"/>
        <end position="101"/>
    </location>
</feature>
<name>A0A7E4ZVJ8_PANRE</name>
<proteinExistence type="predicted"/>
<dbReference type="AlphaFoldDB" id="A0A7E4ZVJ8"/>
<organism evidence="2 3">
    <name type="scientific">Panagrellus redivivus</name>
    <name type="common">Microworm</name>
    <dbReference type="NCBI Taxonomy" id="6233"/>
    <lineage>
        <taxon>Eukaryota</taxon>
        <taxon>Metazoa</taxon>
        <taxon>Ecdysozoa</taxon>
        <taxon>Nematoda</taxon>
        <taxon>Chromadorea</taxon>
        <taxon>Rhabditida</taxon>
        <taxon>Tylenchina</taxon>
        <taxon>Panagrolaimomorpha</taxon>
        <taxon>Panagrolaimoidea</taxon>
        <taxon>Panagrolaimidae</taxon>
        <taxon>Panagrellus</taxon>
    </lineage>
</organism>
<dbReference type="Proteomes" id="UP000492821">
    <property type="component" value="Unassembled WGS sequence"/>
</dbReference>
<dbReference type="Gene3D" id="3.40.50.300">
    <property type="entry name" value="P-loop containing nucleotide triphosphate hydrolases"/>
    <property type="match status" value="1"/>
</dbReference>
<dbReference type="PANTHER" id="PTHR32046">
    <property type="entry name" value="G DOMAIN-CONTAINING PROTEIN"/>
    <property type="match status" value="1"/>
</dbReference>
<dbReference type="WBParaSite" id="Pan_g20198.t1">
    <property type="protein sequence ID" value="Pan_g20198.t1"/>
    <property type="gene ID" value="Pan_g20198"/>
</dbReference>
<evidence type="ECO:0000313" key="3">
    <source>
        <dbReference type="WBParaSite" id="Pan_g20198.t1"/>
    </source>
</evidence>
<reference evidence="2" key="1">
    <citation type="journal article" date="2013" name="Genetics">
        <title>The draft genome and transcriptome of Panagrellus redivivus are shaped by the harsh demands of a free-living lifestyle.</title>
        <authorList>
            <person name="Srinivasan J."/>
            <person name="Dillman A.R."/>
            <person name="Macchietto M.G."/>
            <person name="Heikkinen L."/>
            <person name="Lakso M."/>
            <person name="Fracchia K.M."/>
            <person name="Antoshechkin I."/>
            <person name="Mortazavi A."/>
            <person name="Wong G."/>
            <person name="Sternberg P.W."/>
        </authorList>
    </citation>
    <scope>NUCLEOTIDE SEQUENCE [LARGE SCALE GENOMIC DNA]</scope>
    <source>
        <strain evidence="2">MT8872</strain>
    </source>
</reference>
<dbReference type="CDD" id="cd00882">
    <property type="entry name" value="Ras_like_GTPase"/>
    <property type="match status" value="1"/>
</dbReference>
<evidence type="ECO:0000256" key="1">
    <source>
        <dbReference type="SAM" id="MobiDB-lite"/>
    </source>
</evidence>
<feature type="region of interest" description="Disordered" evidence="1">
    <location>
        <begin position="80"/>
        <end position="126"/>
    </location>
</feature>
<evidence type="ECO:0000313" key="2">
    <source>
        <dbReference type="Proteomes" id="UP000492821"/>
    </source>
</evidence>
<dbReference type="PANTHER" id="PTHR32046:SF11">
    <property type="entry name" value="IMMUNE-ASSOCIATED NUCLEOTIDE-BINDING PROTEIN 10-LIKE"/>
    <property type="match status" value="1"/>
</dbReference>
<accession>A0A7E4ZVJ8</accession>
<sequence>MTTVQQNGLPPGDGGDDILNQIFSAVTLTPVNYEQHEIPPTIPIVPSERPEQHANVMVSHDDESAAIRQLDDILQHQNSSLFDDEPSDFEGDDLPIGDLPDDTTTTPRPSRNNSVSEVPNFEVNDSLQTARLGGAKTVEPFDGQRSRSWTFDSSVSASESRVGGFDLVDANDTPQPQDINLYHGEVAYYRPLEDYDPSDHSTPVPSPLPVPEQITVTSNSARIKAQEEAIVEQVLTFQVKKARAEAVDREQVHQTQQNDLNGATKVHEKQVKHVRTVEESHRNDEGPIIVSSKKLINNNNQQELNNRRESKYNADHAKWLANFQSDYHRPIDMYEDKVPISPVLAKQLRTARHVDTSNFRFFIPQNQRVKLTNNIEKITFGGQQAPTKDDKSVLLFGPVSSGKTSFVYTLINYLYDVQKEHDIRFCIDLLELNRSTHGVYVYVFNNTIFPYSITIIDTPGVPDKKGYTKTSALIRQWFELELQEYSSLRIDAISIVMRHDEGELGWPLINELAAVKRLLKDELRTNVMPITTFGEVLPQPQALRSIVFANIPFVAYYKVNNVAYMPKPAALKELRHNLSFKHSASELERYFDDLTDLVSPLLAVRSER</sequence>
<reference evidence="3" key="2">
    <citation type="submission" date="2020-10" db="UniProtKB">
        <authorList>
            <consortium name="WormBaseParasite"/>
        </authorList>
    </citation>
    <scope>IDENTIFICATION</scope>
</reference>